<evidence type="ECO:0000256" key="4">
    <source>
        <dbReference type="ARBA" id="ARBA00023172"/>
    </source>
</evidence>
<protein>
    <submittedName>
        <fullName evidence="7">Tn3 family transposase</fullName>
    </submittedName>
</protein>
<proteinExistence type="inferred from homology"/>
<evidence type="ECO:0000256" key="1">
    <source>
        <dbReference type="ARBA" id="ARBA00009402"/>
    </source>
</evidence>
<dbReference type="InterPro" id="IPR025296">
    <property type="entry name" value="DUF4158"/>
</dbReference>
<name>A0ABS0EYP5_9BURK</name>
<keyword evidence="2" id="KW-0815">Transposition</keyword>
<dbReference type="Proteomes" id="UP000657372">
    <property type="component" value="Unassembled WGS sequence"/>
</dbReference>
<keyword evidence="3" id="KW-0238">DNA-binding</keyword>
<dbReference type="InterPro" id="IPR047653">
    <property type="entry name" value="Tn3-like_transpos"/>
</dbReference>
<evidence type="ECO:0000259" key="6">
    <source>
        <dbReference type="Pfam" id="PF13700"/>
    </source>
</evidence>
<evidence type="ECO:0000256" key="3">
    <source>
        <dbReference type="ARBA" id="ARBA00023125"/>
    </source>
</evidence>
<evidence type="ECO:0000256" key="2">
    <source>
        <dbReference type="ARBA" id="ARBA00022578"/>
    </source>
</evidence>
<accession>A0ABS0EYP5</accession>
<organism evidence="7 8">
    <name type="scientific">Herminiimonas contaminans</name>
    <dbReference type="NCBI Taxonomy" id="1111140"/>
    <lineage>
        <taxon>Bacteria</taxon>
        <taxon>Pseudomonadati</taxon>
        <taxon>Pseudomonadota</taxon>
        <taxon>Betaproteobacteria</taxon>
        <taxon>Burkholderiales</taxon>
        <taxon>Oxalobacteraceae</taxon>
        <taxon>Herminiimonas</taxon>
    </lineage>
</organism>
<dbReference type="Pfam" id="PF01526">
    <property type="entry name" value="DDE_Tnp_Tn3"/>
    <property type="match status" value="1"/>
</dbReference>
<dbReference type="InterPro" id="IPR002513">
    <property type="entry name" value="Tn3_Tnp_DDE_dom"/>
</dbReference>
<dbReference type="RefSeq" id="WP_195876259.1">
    <property type="nucleotide sequence ID" value="NZ_JADOEL010000015.1"/>
</dbReference>
<dbReference type="EMBL" id="JADOEL010000015">
    <property type="protein sequence ID" value="MBF8179147.1"/>
    <property type="molecule type" value="Genomic_DNA"/>
</dbReference>
<keyword evidence="4" id="KW-0233">DNA recombination</keyword>
<gene>
    <name evidence="7" type="ORF">IXC47_15800</name>
</gene>
<feature type="domain" description="DUF4158" evidence="6">
    <location>
        <begin position="10"/>
        <end position="174"/>
    </location>
</feature>
<dbReference type="Pfam" id="PF13700">
    <property type="entry name" value="DUF4158"/>
    <property type="match status" value="1"/>
</dbReference>
<comment type="caution">
    <text evidence="7">The sequence shown here is derived from an EMBL/GenBank/DDBJ whole genome shotgun (WGS) entry which is preliminary data.</text>
</comment>
<reference evidence="7 8" key="1">
    <citation type="submission" date="2020-11" db="EMBL/GenBank/DDBJ databases">
        <title>WGS of Herminiimonas contaminans strain Marseille-Q4544 isolated from planarians Schmidtea mediterranea.</title>
        <authorList>
            <person name="Kangale L."/>
        </authorList>
    </citation>
    <scope>NUCLEOTIDE SEQUENCE [LARGE SCALE GENOMIC DNA]</scope>
    <source>
        <strain evidence="7 8">Marseille-Q4544</strain>
    </source>
</reference>
<evidence type="ECO:0000313" key="7">
    <source>
        <dbReference type="EMBL" id="MBF8179147.1"/>
    </source>
</evidence>
<sequence>MATDTRRLTILSSEEIASLYDLPKFNDDDRRLYFDFSSAERDVIERIHTTSAALHLALQMGYFKAKRRFFVYHPEVVADDVIYVSTRYFPGKSTGPLRELSKPTRLEQQKIILRLFDYRPADQSAKEELEQKAQRFAMLSTQPIFILREVLQYLESQRIVVPGYTFLQDMVGRAVTTERNRITGLLDAALTSTTREQLDALLDADENMYRISSLKREAKDFSYKELRLEVERRRFFQPLYETARIFLATAGLSAESGKYYASLVKFYTVYKLQRMSEKTTRLYLLCFAYHRFRQINDTLIEAFIHLVDQYEKLARRAADEAMHKAMEDAADNLQAAGQVLNLFTDTTIPENAPFSTVKEQAFSLLEPEQFPIVANYLRNIAFDKIGFEWAYYTTLSHQFKRNLRHLFCELDFAGRLEEAPLLDAVLVLQDILRSGKSPRHVKPSLFQTEVIPKSLLRYLLVDAITSEVPQDWDGDKVLDVDRYEFLLYRLLRNALEAGNLYVKDSVEFRRFEDDLINEERWQKKEHILRDIGAQILLDPIEDTLAKMKAELETKFEAVNQRITDAVNQHIKVIGRGEKKRWQLLYPSEDEPVNSPFFGKLPGIGIADLLWFVHQQTGFLKSFSHVLDRYVKHDPDPRELLACIVAMGTNMGIGKMAEVSGMNYAALLNTARNFLRQETLHAANDAISNASASLPAFHLYEIRDEVHSSSDGQRIETQIDTVNARHSPKYFGLQKGVSAYTLVANHVPINAKIIGTHEHESHYVFDLLYNNTSDIKPDRHSTDTHGTNQVNFWTLHVFGYQFAPRYRDLHKKMEKLVGFQNPSEYGELLIKPSRKILEDLIIAEWPNVQRIMASLAQKDVTQATIIRKLSSYTRQNQTKKALWELDNICRTLYILDFIDDVSLRQSVQKALNRGEAYHRFRKSVAYMNNGKFRVKTEAEQNIWNECSRLIANAIIYYNTALLSKVYEQKRAAGDEEAVATLAGVSPVAWRHVNLIGKFEFTAEAPQVDIDALAARYAEPGYWNKAFEEGEDGSLA</sequence>
<keyword evidence="8" id="KW-1185">Reference proteome</keyword>
<evidence type="ECO:0000313" key="8">
    <source>
        <dbReference type="Proteomes" id="UP000657372"/>
    </source>
</evidence>
<feature type="domain" description="Tn3 transposase DDE" evidence="5">
    <location>
        <begin position="607"/>
        <end position="997"/>
    </location>
</feature>
<comment type="similarity">
    <text evidence="1">Belongs to the transposase 7 family.</text>
</comment>
<dbReference type="NCBIfam" id="NF033527">
    <property type="entry name" value="transpos_Tn3"/>
    <property type="match status" value="1"/>
</dbReference>
<evidence type="ECO:0000259" key="5">
    <source>
        <dbReference type="Pfam" id="PF01526"/>
    </source>
</evidence>